<accession>A0A2S5A157</accession>
<dbReference type="PANTHER" id="PTHR35535">
    <property type="entry name" value="HEAT SHOCK PROTEIN HSLJ"/>
    <property type="match status" value="1"/>
</dbReference>
<comment type="caution">
    <text evidence="2">The sequence shown here is derived from an EMBL/GenBank/DDBJ whole genome shotgun (WGS) entry which is preliminary data.</text>
</comment>
<evidence type="ECO:0000313" key="2">
    <source>
        <dbReference type="EMBL" id="POY36007.1"/>
    </source>
</evidence>
<evidence type="ECO:0000259" key="1">
    <source>
        <dbReference type="Pfam" id="PF03724"/>
    </source>
</evidence>
<proteinExistence type="predicted"/>
<name>A0A2S5A157_9SPHI</name>
<dbReference type="InterPro" id="IPR005184">
    <property type="entry name" value="DUF306_Meta_HslJ"/>
</dbReference>
<dbReference type="Gene3D" id="2.40.128.270">
    <property type="match status" value="1"/>
</dbReference>
<dbReference type="InterPro" id="IPR038670">
    <property type="entry name" value="HslJ-like_sf"/>
</dbReference>
<dbReference type="InterPro" id="IPR053147">
    <property type="entry name" value="Hsp_HslJ-like"/>
</dbReference>
<dbReference type="Pfam" id="PF03724">
    <property type="entry name" value="META"/>
    <property type="match status" value="1"/>
</dbReference>
<organism evidence="2 3">
    <name type="scientific">Solitalea longa</name>
    <dbReference type="NCBI Taxonomy" id="2079460"/>
    <lineage>
        <taxon>Bacteria</taxon>
        <taxon>Pseudomonadati</taxon>
        <taxon>Bacteroidota</taxon>
        <taxon>Sphingobacteriia</taxon>
        <taxon>Sphingobacteriales</taxon>
        <taxon>Sphingobacteriaceae</taxon>
        <taxon>Solitalea</taxon>
    </lineage>
</organism>
<dbReference type="Proteomes" id="UP000236893">
    <property type="component" value="Unassembled WGS sequence"/>
</dbReference>
<reference evidence="2 3" key="1">
    <citation type="submission" date="2018-01" db="EMBL/GenBank/DDBJ databases">
        <authorList>
            <person name="Gaut B.S."/>
            <person name="Morton B.R."/>
            <person name="Clegg M.T."/>
            <person name="Duvall M.R."/>
        </authorList>
    </citation>
    <scope>NUCLEOTIDE SEQUENCE [LARGE SCALE GENOMIC DNA]</scope>
    <source>
        <strain evidence="2 3">HR-AV</strain>
    </source>
</reference>
<dbReference type="PANTHER" id="PTHR35535:SF2">
    <property type="entry name" value="DUF306 DOMAIN-CONTAINING PROTEIN"/>
    <property type="match status" value="1"/>
</dbReference>
<keyword evidence="3" id="KW-1185">Reference proteome</keyword>
<dbReference type="AlphaFoldDB" id="A0A2S5A157"/>
<dbReference type="OrthoDB" id="880459at2"/>
<feature type="domain" description="DUF306" evidence="1">
    <location>
        <begin position="35"/>
        <end position="136"/>
    </location>
</feature>
<dbReference type="RefSeq" id="WP_103789470.1">
    <property type="nucleotide sequence ID" value="NZ_PQVF01000008.1"/>
</dbReference>
<protein>
    <recommendedName>
        <fullName evidence="1">DUF306 domain-containing protein</fullName>
    </recommendedName>
</protein>
<gene>
    <name evidence="2" type="ORF">C3K47_12450</name>
</gene>
<evidence type="ECO:0000313" key="3">
    <source>
        <dbReference type="Proteomes" id="UP000236893"/>
    </source>
</evidence>
<dbReference type="PROSITE" id="PS51257">
    <property type="entry name" value="PROKAR_LIPOPROTEIN"/>
    <property type="match status" value="1"/>
</dbReference>
<sequence>MKSKILFTAFLISIVWSGCNTVKTSGLITPENISALVGHRWNLSQLISNGNVIDIGKENIPFMEFTKENKVSGSLGCNNITGGYKFEEGKLKLSPMATTQKICPDMKVEDAFSKALGETTDFKMNEGKLQLFKGKDLLASFSK</sequence>
<dbReference type="EMBL" id="PQVF01000008">
    <property type="protein sequence ID" value="POY36007.1"/>
    <property type="molecule type" value="Genomic_DNA"/>
</dbReference>